<sequence>MIEAWICFPHSSDLNSPIAGMTASAVKRSILIPSLRICNIKSTDFLGSPYRAYVEIIKFHTTRSFSDVFSNTKPAFFKHPSLEYTVNSAVFTVKSLVRPDTTIKP</sequence>
<organism evidence="1">
    <name type="scientific">Opuntia streptacantha</name>
    <name type="common">Prickly pear cactus</name>
    <name type="synonym">Opuntia cardona</name>
    <dbReference type="NCBI Taxonomy" id="393608"/>
    <lineage>
        <taxon>Eukaryota</taxon>
        <taxon>Viridiplantae</taxon>
        <taxon>Streptophyta</taxon>
        <taxon>Embryophyta</taxon>
        <taxon>Tracheophyta</taxon>
        <taxon>Spermatophyta</taxon>
        <taxon>Magnoliopsida</taxon>
        <taxon>eudicotyledons</taxon>
        <taxon>Gunneridae</taxon>
        <taxon>Pentapetalae</taxon>
        <taxon>Caryophyllales</taxon>
        <taxon>Cactineae</taxon>
        <taxon>Cactaceae</taxon>
        <taxon>Opuntioideae</taxon>
        <taxon>Opuntia</taxon>
    </lineage>
</organism>
<proteinExistence type="predicted"/>
<name>A0A7C9AKK0_OPUST</name>
<reference evidence="1" key="2">
    <citation type="submission" date="2020-07" db="EMBL/GenBank/DDBJ databases">
        <authorList>
            <person name="Vera ALvarez R."/>
            <person name="Arias-Moreno D.M."/>
            <person name="Jimenez-Jacinto V."/>
            <person name="Jimenez-Bremont J.F."/>
            <person name="Swaminathan K."/>
            <person name="Moose S.P."/>
            <person name="Guerrero-Gonzalez M.L."/>
            <person name="Marino-Ramirez L."/>
            <person name="Landsman D."/>
            <person name="Rodriguez-Kessler M."/>
            <person name="Delgado-Sanchez P."/>
        </authorList>
    </citation>
    <scope>NUCLEOTIDE SEQUENCE</scope>
    <source>
        <tissue evidence="1">Cladode</tissue>
    </source>
</reference>
<reference evidence="1" key="1">
    <citation type="journal article" date="2013" name="J. Plant Res.">
        <title>Effect of fungi and light on seed germination of three Opuntia species from semiarid lands of central Mexico.</title>
        <authorList>
            <person name="Delgado-Sanchez P."/>
            <person name="Jimenez-Bremont J.F."/>
            <person name="Guerrero-Gonzalez Mde L."/>
            <person name="Flores J."/>
        </authorList>
    </citation>
    <scope>NUCLEOTIDE SEQUENCE</scope>
    <source>
        <tissue evidence="1">Cladode</tissue>
    </source>
</reference>
<accession>A0A7C9AKK0</accession>
<evidence type="ECO:0000313" key="1">
    <source>
        <dbReference type="EMBL" id="MBA4670778.1"/>
    </source>
</evidence>
<dbReference type="AlphaFoldDB" id="A0A7C9AKK0"/>
<dbReference type="EMBL" id="GISG01248687">
    <property type="protein sequence ID" value="MBA4670778.1"/>
    <property type="molecule type" value="Transcribed_RNA"/>
</dbReference>
<protein>
    <submittedName>
        <fullName evidence="1">Uncharacterized protein</fullName>
    </submittedName>
</protein>